<dbReference type="Proteomes" id="UP001349343">
    <property type="component" value="Segment"/>
</dbReference>
<keyword evidence="2" id="KW-1185">Reference proteome</keyword>
<sequence length="434" mass="50477">MADLTDKTEWEKILLQNTSLYENHRYDWLQTTAGQFGIADIKSDKHRVLPLTLSDYSYRSFGTYRRSILCDTSLVKENETYFSEDYIIDQFYKTDNNEYIYGGIVMSNQFATNSNEATLEDIFCEFGYDFIQAVDTSIFVNTNKSKYFDNDKEVNGAWSILPIGSTYSYYTTDEITRENKLITEEVQYDGTYVPTVQELLDGSLYIIIKSGSLDPQKIYFNNKYMPSLFINDDKFPNTLNVDTNSNEIKTKYQNVYVSSNDYTYVINEQQTFKLCDITRYQRIACLVAWENIFSITNIQELKDKVEGFGINNKEYSLITAAWAEYTFKKTELNDNLTEERVKILYNITDENALLYNEGFQNYIFNNVRTPSLHIGTATSGDITVDIYFTVLLVLNGYSDTPPEIIDTPQDDAYEFNWYEYSTLTYVPQLLIEST</sequence>
<evidence type="ECO:0000313" key="1">
    <source>
        <dbReference type="EMBL" id="WQJ52892.1"/>
    </source>
</evidence>
<evidence type="ECO:0008006" key="3">
    <source>
        <dbReference type="Google" id="ProtNLM"/>
    </source>
</evidence>
<reference evidence="1 2" key="1">
    <citation type="submission" date="2023-11" db="EMBL/GenBank/DDBJ databases">
        <authorList>
            <person name="Cook R."/>
            <person name="Crisci M."/>
            <person name="Pye H."/>
            <person name="Adriaenssens E."/>
            <person name="Santini J."/>
        </authorList>
    </citation>
    <scope>NUCLEOTIDE SEQUENCE [LARGE SCALE GENOMIC DNA]</scope>
    <source>
        <strain evidence="1">Lak_Megaphage_RVC_JS4_GC31</strain>
    </source>
</reference>
<name>A0ABZ0Z328_9CAUD</name>
<organism evidence="1 2">
    <name type="scientific">phage Lak_Megaphage_RVC_JS4_GC31</name>
    <dbReference type="NCBI Taxonomy" id="3109228"/>
    <lineage>
        <taxon>Viruses</taxon>
        <taxon>Duplodnaviria</taxon>
        <taxon>Heunggongvirae</taxon>
        <taxon>Uroviricota</taxon>
        <taxon>Caudoviricetes</taxon>
        <taxon>Caudoviricetes code 15 clade</taxon>
    </lineage>
</organism>
<proteinExistence type="predicted"/>
<evidence type="ECO:0000313" key="2">
    <source>
        <dbReference type="Proteomes" id="UP001349343"/>
    </source>
</evidence>
<protein>
    <recommendedName>
        <fullName evidence="3">Virion structural protein</fullName>
    </recommendedName>
</protein>
<dbReference type="EMBL" id="OR769222">
    <property type="protein sequence ID" value="WQJ52892.1"/>
    <property type="molecule type" value="Genomic_DNA"/>
</dbReference>
<accession>A0ABZ0Z328</accession>